<dbReference type="OrthoDB" id="1934862at2759"/>
<dbReference type="AlphaFoldDB" id="A0A1R3IXG8"/>
<dbReference type="InterPro" id="IPR021109">
    <property type="entry name" value="Peptidase_aspartic_dom_sf"/>
</dbReference>
<dbReference type="Proteomes" id="UP000187203">
    <property type="component" value="Unassembled WGS sequence"/>
</dbReference>
<gene>
    <name evidence="1" type="ORF">COLO4_20720</name>
</gene>
<comment type="caution">
    <text evidence="1">The sequence shown here is derived from an EMBL/GenBank/DDBJ whole genome shotgun (WGS) entry which is preliminary data.</text>
</comment>
<evidence type="ECO:0000313" key="1">
    <source>
        <dbReference type="EMBL" id="OMO87253.1"/>
    </source>
</evidence>
<keyword evidence="2" id="KW-1185">Reference proteome</keyword>
<evidence type="ECO:0000313" key="2">
    <source>
        <dbReference type="Proteomes" id="UP000187203"/>
    </source>
</evidence>
<dbReference type="GO" id="GO:0008233">
    <property type="term" value="F:peptidase activity"/>
    <property type="evidence" value="ECO:0007669"/>
    <property type="project" value="UniProtKB-KW"/>
</dbReference>
<dbReference type="Pfam" id="PF08284">
    <property type="entry name" value="RVP_2"/>
    <property type="match status" value="1"/>
</dbReference>
<dbReference type="EMBL" id="AWUE01017354">
    <property type="protein sequence ID" value="OMO87253.1"/>
    <property type="molecule type" value="Genomic_DNA"/>
</dbReference>
<name>A0A1R3IXG8_9ROSI</name>
<protein>
    <submittedName>
        <fullName evidence="1">Retroviral aspartyl protease</fullName>
    </submittedName>
</protein>
<accession>A0A1R3IXG8</accession>
<sequence length="352" mass="39446">MGDGISTCVQKELYQLQQNPEKLRSDLEMMTTQLRSDLQAGLDADSTRTFTKHSKLECPQFNDDDFLEWHSRIEQFFEVGNTPKNQKIRLVMMHLEGRALQFHLYYMRTQAVRAEHPTDLYEAVNLAKHLEVVYFPPFSSPSSIPHYKMPTHSAPLYTTHSRPPNKLPGVLPTPQVSPLITYPNSKQNCPTKNDSPTFKAQGCGIKAQLYQILLEDNIETSPENEVFADCVDIGDESGNNSIDVDNHPIITLHALLGTAGPQTMKVIGKVKYQNVLILIDTGSTHNFFDANMAKRIACTLLPIKGLLVTVTNGEDFICKELCKALKWEVQSLSQVTDVLILSLLGCDMVLGI</sequence>
<keyword evidence="1" id="KW-0378">Hydrolase</keyword>
<dbReference type="Gene3D" id="2.40.70.10">
    <property type="entry name" value="Acid Proteases"/>
    <property type="match status" value="1"/>
</dbReference>
<keyword evidence="1" id="KW-0645">Protease</keyword>
<organism evidence="1 2">
    <name type="scientific">Corchorus olitorius</name>
    <dbReference type="NCBI Taxonomy" id="93759"/>
    <lineage>
        <taxon>Eukaryota</taxon>
        <taxon>Viridiplantae</taxon>
        <taxon>Streptophyta</taxon>
        <taxon>Embryophyta</taxon>
        <taxon>Tracheophyta</taxon>
        <taxon>Spermatophyta</taxon>
        <taxon>Magnoliopsida</taxon>
        <taxon>eudicotyledons</taxon>
        <taxon>Gunneridae</taxon>
        <taxon>Pentapetalae</taxon>
        <taxon>rosids</taxon>
        <taxon>malvids</taxon>
        <taxon>Malvales</taxon>
        <taxon>Malvaceae</taxon>
        <taxon>Grewioideae</taxon>
        <taxon>Apeibeae</taxon>
        <taxon>Corchorus</taxon>
    </lineage>
</organism>
<reference evidence="2" key="1">
    <citation type="submission" date="2013-09" db="EMBL/GenBank/DDBJ databases">
        <title>Corchorus olitorius genome sequencing.</title>
        <authorList>
            <person name="Alam M."/>
            <person name="Haque M.S."/>
            <person name="Islam M.S."/>
            <person name="Emdad E.M."/>
            <person name="Islam M.M."/>
            <person name="Ahmed B."/>
            <person name="Halim A."/>
            <person name="Hossen Q.M.M."/>
            <person name="Hossain M.Z."/>
            <person name="Ahmed R."/>
            <person name="Khan M.M."/>
            <person name="Islam R."/>
            <person name="Rashid M.M."/>
            <person name="Khan S.A."/>
            <person name="Rahman M.S."/>
            <person name="Alam M."/>
            <person name="Yahiya A.S."/>
            <person name="Khan M.S."/>
            <person name="Azam M.S."/>
            <person name="Haque T."/>
            <person name="Lashkar M.Z.H."/>
            <person name="Akhand A.I."/>
            <person name="Morshed G."/>
            <person name="Roy S."/>
            <person name="Uddin K.S."/>
            <person name="Rabeya T."/>
            <person name="Hossain A.S."/>
            <person name="Chowdhury A."/>
            <person name="Snigdha A.R."/>
            <person name="Mortoza M.S."/>
            <person name="Matin S.A."/>
            <person name="Hoque S.M.E."/>
            <person name="Islam M.K."/>
            <person name="Roy D.K."/>
            <person name="Haider R."/>
            <person name="Moosa M.M."/>
            <person name="Elias S.M."/>
            <person name="Hasan A.M."/>
            <person name="Jahan S."/>
            <person name="Shafiuddin M."/>
            <person name="Mahmood N."/>
            <person name="Shommy N.S."/>
        </authorList>
    </citation>
    <scope>NUCLEOTIDE SEQUENCE [LARGE SCALE GENOMIC DNA]</scope>
    <source>
        <strain evidence="2">cv. O-4</strain>
    </source>
</reference>
<dbReference type="CDD" id="cd00303">
    <property type="entry name" value="retropepsin_like"/>
    <property type="match status" value="1"/>
</dbReference>
<dbReference type="GO" id="GO:0006508">
    <property type="term" value="P:proteolysis"/>
    <property type="evidence" value="ECO:0007669"/>
    <property type="project" value="UniProtKB-KW"/>
</dbReference>
<proteinExistence type="predicted"/>